<dbReference type="Proteomes" id="UP000753724">
    <property type="component" value="Unassembled WGS sequence"/>
</dbReference>
<dbReference type="GO" id="GO:0047936">
    <property type="term" value="F:glucose 1-dehydrogenase [NAD(P)+] activity"/>
    <property type="evidence" value="ECO:0007669"/>
    <property type="project" value="UniProtKB-EC"/>
</dbReference>
<accession>A0ABW9XFS7</accession>
<evidence type="ECO:0000313" key="3">
    <source>
        <dbReference type="EMBL" id="NBC37410.1"/>
    </source>
</evidence>
<reference evidence="4" key="1">
    <citation type="submission" date="2020-01" db="EMBL/GenBank/DDBJ databases">
        <title>Sphingomonas sp. strain CSW-10.</title>
        <authorList>
            <person name="Chen W.-M."/>
        </authorList>
    </citation>
    <scope>NUCLEOTIDE SEQUENCE [LARGE SCALE GENOMIC DNA]</scope>
    <source>
        <strain evidence="4">FSY-8</strain>
    </source>
</reference>
<sequence length="249" mass="25492">MRFEGKVAAVTGGGSGIGANVALALAEAGADVAVIDRNADCAQDIARRIREMGRKATACAVDVSNMAEVDSAFALIGAQLGGLHLAVNSAGIGGGDKSLIDLDEAQFDRVIAVNLKGVWTCLKAELRMMLQSGEGAVVNVASALGLIGLPNCTDYAAAKHGVVGLTKSAALEVAEKNIRVNAICPGIVRTPLVSHVVDTDAAAALAAIHPMNRFAEPSEIAQAILWLLSPHASFVTGTAMPVDGGWTTR</sequence>
<protein>
    <submittedName>
        <fullName evidence="3">Glucose 1-dehydrogenase</fullName>
        <ecNumber evidence="3">1.1.1.47</ecNumber>
    </submittedName>
</protein>
<dbReference type="PRINTS" id="PR00080">
    <property type="entry name" value="SDRFAMILY"/>
</dbReference>
<dbReference type="InterPro" id="IPR020904">
    <property type="entry name" value="Sc_DH/Rdtase_CS"/>
</dbReference>
<dbReference type="Gene3D" id="3.40.50.720">
    <property type="entry name" value="NAD(P)-binding Rossmann-like Domain"/>
    <property type="match status" value="1"/>
</dbReference>
<dbReference type="InterPro" id="IPR002347">
    <property type="entry name" value="SDR_fam"/>
</dbReference>
<evidence type="ECO:0000256" key="2">
    <source>
        <dbReference type="ARBA" id="ARBA00023002"/>
    </source>
</evidence>
<comment type="similarity">
    <text evidence="1">Belongs to the short-chain dehydrogenases/reductases (SDR) family.</text>
</comment>
<proteinExistence type="inferred from homology"/>
<keyword evidence="2 3" id="KW-0560">Oxidoreductase</keyword>
<organism evidence="3 4">
    <name type="scientific">Novosphingobium ovatum</name>
    <dbReference type="NCBI Taxonomy" id="1908523"/>
    <lineage>
        <taxon>Bacteria</taxon>
        <taxon>Pseudomonadati</taxon>
        <taxon>Pseudomonadota</taxon>
        <taxon>Alphaproteobacteria</taxon>
        <taxon>Sphingomonadales</taxon>
        <taxon>Sphingomonadaceae</taxon>
        <taxon>Novosphingobium</taxon>
    </lineage>
</organism>
<dbReference type="PRINTS" id="PR00081">
    <property type="entry name" value="GDHRDH"/>
</dbReference>
<dbReference type="PANTHER" id="PTHR24321">
    <property type="entry name" value="DEHYDROGENASES, SHORT CHAIN"/>
    <property type="match status" value="1"/>
</dbReference>
<comment type="caution">
    <text evidence="3">The sequence shown here is derived from an EMBL/GenBank/DDBJ whole genome shotgun (WGS) entry which is preliminary data.</text>
</comment>
<dbReference type="Pfam" id="PF13561">
    <property type="entry name" value="adh_short_C2"/>
    <property type="match status" value="1"/>
</dbReference>
<gene>
    <name evidence="3" type="ORF">GTZ99_12695</name>
</gene>
<dbReference type="EC" id="1.1.1.47" evidence="3"/>
<dbReference type="PANTHER" id="PTHR24321:SF8">
    <property type="entry name" value="ESTRADIOL 17-BETA-DEHYDROGENASE 8-RELATED"/>
    <property type="match status" value="1"/>
</dbReference>
<dbReference type="RefSeq" id="WP_161719463.1">
    <property type="nucleotide sequence ID" value="NZ_JAAAPO010000005.1"/>
</dbReference>
<dbReference type="CDD" id="cd05233">
    <property type="entry name" value="SDR_c"/>
    <property type="match status" value="1"/>
</dbReference>
<dbReference type="InterPro" id="IPR036291">
    <property type="entry name" value="NAD(P)-bd_dom_sf"/>
</dbReference>
<dbReference type="NCBIfam" id="NF005559">
    <property type="entry name" value="PRK07231.1"/>
    <property type="match status" value="1"/>
</dbReference>
<keyword evidence="4" id="KW-1185">Reference proteome</keyword>
<evidence type="ECO:0000256" key="1">
    <source>
        <dbReference type="ARBA" id="ARBA00006484"/>
    </source>
</evidence>
<name>A0ABW9XFS7_9SPHN</name>
<dbReference type="EMBL" id="JAAAPO010000005">
    <property type="protein sequence ID" value="NBC37410.1"/>
    <property type="molecule type" value="Genomic_DNA"/>
</dbReference>
<evidence type="ECO:0000313" key="4">
    <source>
        <dbReference type="Proteomes" id="UP000753724"/>
    </source>
</evidence>
<dbReference type="PROSITE" id="PS00061">
    <property type="entry name" value="ADH_SHORT"/>
    <property type="match status" value="1"/>
</dbReference>
<dbReference type="SUPFAM" id="SSF51735">
    <property type="entry name" value="NAD(P)-binding Rossmann-fold domains"/>
    <property type="match status" value="1"/>
</dbReference>